<evidence type="ECO:0000313" key="2">
    <source>
        <dbReference type="EMBL" id="MBD2196796.1"/>
    </source>
</evidence>
<keyword evidence="1" id="KW-0472">Membrane</keyword>
<accession>A0ABR8ACN8</accession>
<gene>
    <name evidence="2" type="ORF">H6G24_15010</name>
</gene>
<dbReference type="EMBL" id="JACJQH010000021">
    <property type="protein sequence ID" value="MBD2196796.1"/>
    <property type="molecule type" value="Genomic_DNA"/>
</dbReference>
<proteinExistence type="predicted"/>
<keyword evidence="1" id="KW-0812">Transmembrane</keyword>
<keyword evidence="3" id="KW-1185">Reference proteome</keyword>
<sequence>MYTTTNEEGILNNYATEPEIYYAAYPSDEQQSRYAFQGAVATLLVTALILFACGVS</sequence>
<keyword evidence="1" id="KW-1133">Transmembrane helix</keyword>
<evidence type="ECO:0000256" key="1">
    <source>
        <dbReference type="SAM" id="Phobius"/>
    </source>
</evidence>
<dbReference type="RefSeq" id="WP_190542618.1">
    <property type="nucleotide sequence ID" value="NZ_CAWPNO010000053.1"/>
</dbReference>
<protein>
    <submittedName>
        <fullName evidence="2">Ssl1498 family light-harvesting-like protein</fullName>
    </submittedName>
</protein>
<dbReference type="NCBIfam" id="NF033486">
    <property type="entry name" value="harvest_ssl1498"/>
    <property type="match status" value="1"/>
</dbReference>
<dbReference type="Pfam" id="PF26394">
    <property type="entry name" value="Psb34"/>
    <property type="match status" value="1"/>
</dbReference>
<organism evidence="2 3">
    <name type="scientific">Calothrix parietina FACHB-288</name>
    <dbReference type="NCBI Taxonomy" id="2692896"/>
    <lineage>
        <taxon>Bacteria</taxon>
        <taxon>Bacillati</taxon>
        <taxon>Cyanobacteriota</taxon>
        <taxon>Cyanophyceae</taxon>
        <taxon>Nostocales</taxon>
        <taxon>Calotrichaceae</taxon>
        <taxon>Calothrix</taxon>
    </lineage>
</organism>
<name>A0ABR8ACN8_9CYAN</name>
<feature type="transmembrane region" description="Helical" evidence="1">
    <location>
        <begin position="34"/>
        <end position="55"/>
    </location>
</feature>
<dbReference type="Proteomes" id="UP000658514">
    <property type="component" value="Unassembled WGS sequence"/>
</dbReference>
<dbReference type="InterPro" id="IPR048028">
    <property type="entry name" value="Psb34-like"/>
</dbReference>
<reference evidence="2 3" key="1">
    <citation type="journal article" date="2020" name="ISME J.">
        <title>Comparative genomics reveals insights into cyanobacterial evolution and habitat adaptation.</title>
        <authorList>
            <person name="Chen M.Y."/>
            <person name="Teng W.K."/>
            <person name="Zhao L."/>
            <person name="Hu C.X."/>
            <person name="Zhou Y.K."/>
            <person name="Han B.P."/>
            <person name="Song L.R."/>
            <person name="Shu W.S."/>
        </authorList>
    </citation>
    <scope>NUCLEOTIDE SEQUENCE [LARGE SCALE GENOMIC DNA]</scope>
    <source>
        <strain evidence="2 3">FACHB-288</strain>
    </source>
</reference>
<comment type="caution">
    <text evidence="2">The sequence shown here is derived from an EMBL/GenBank/DDBJ whole genome shotgun (WGS) entry which is preliminary data.</text>
</comment>
<evidence type="ECO:0000313" key="3">
    <source>
        <dbReference type="Proteomes" id="UP000658514"/>
    </source>
</evidence>